<sequence length="117" mass="12798">MLMLALLLETPVPVKTSRHSVVVLKIPFVLKVLFHPVKPLTVRPLFFELAPNVMMRMIDPPIAPLNECALTTPIALVQPFWTKAVSARPLRGALPANVTVARTCSASASVFMRLPAC</sequence>
<dbReference type="EMBL" id="CAUYUJ010017074">
    <property type="protein sequence ID" value="CAK0871475.1"/>
    <property type="molecule type" value="Genomic_DNA"/>
</dbReference>
<name>A0ABN9VEI6_9DINO</name>
<protein>
    <recommendedName>
        <fullName evidence="3">Secreted protein</fullName>
    </recommendedName>
</protein>
<evidence type="ECO:0000313" key="1">
    <source>
        <dbReference type="EMBL" id="CAK0871475.1"/>
    </source>
</evidence>
<dbReference type="Proteomes" id="UP001189429">
    <property type="component" value="Unassembled WGS sequence"/>
</dbReference>
<evidence type="ECO:0000313" key="2">
    <source>
        <dbReference type="Proteomes" id="UP001189429"/>
    </source>
</evidence>
<reference evidence="1" key="1">
    <citation type="submission" date="2023-10" db="EMBL/GenBank/DDBJ databases">
        <authorList>
            <person name="Chen Y."/>
            <person name="Shah S."/>
            <person name="Dougan E. K."/>
            <person name="Thang M."/>
            <person name="Chan C."/>
        </authorList>
    </citation>
    <scope>NUCLEOTIDE SEQUENCE [LARGE SCALE GENOMIC DNA]</scope>
</reference>
<gene>
    <name evidence="1" type="ORF">PCOR1329_LOCUS57307</name>
</gene>
<proteinExistence type="predicted"/>
<evidence type="ECO:0008006" key="3">
    <source>
        <dbReference type="Google" id="ProtNLM"/>
    </source>
</evidence>
<organism evidence="1 2">
    <name type="scientific">Prorocentrum cordatum</name>
    <dbReference type="NCBI Taxonomy" id="2364126"/>
    <lineage>
        <taxon>Eukaryota</taxon>
        <taxon>Sar</taxon>
        <taxon>Alveolata</taxon>
        <taxon>Dinophyceae</taxon>
        <taxon>Prorocentrales</taxon>
        <taxon>Prorocentraceae</taxon>
        <taxon>Prorocentrum</taxon>
    </lineage>
</organism>
<keyword evidence="2" id="KW-1185">Reference proteome</keyword>
<comment type="caution">
    <text evidence="1">The sequence shown here is derived from an EMBL/GenBank/DDBJ whole genome shotgun (WGS) entry which is preliminary data.</text>
</comment>
<accession>A0ABN9VEI6</accession>